<evidence type="ECO:0000313" key="4">
    <source>
        <dbReference type="EMBL" id="CAC5356313.1"/>
    </source>
</evidence>
<gene>
    <name evidence="4" type="ORF">MCOR_546</name>
</gene>
<dbReference type="AlphaFoldDB" id="A0A6J7ZUZ5"/>
<proteinExistence type="predicted"/>
<evidence type="ECO:0000256" key="1">
    <source>
        <dbReference type="SAM" id="MobiDB-lite"/>
    </source>
</evidence>
<keyword evidence="2" id="KW-0812">Transmembrane</keyword>
<organism evidence="4 5">
    <name type="scientific">Mytilus coruscus</name>
    <name type="common">Sea mussel</name>
    <dbReference type="NCBI Taxonomy" id="42192"/>
    <lineage>
        <taxon>Eukaryota</taxon>
        <taxon>Metazoa</taxon>
        <taxon>Spiralia</taxon>
        <taxon>Lophotrochozoa</taxon>
        <taxon>Mollusca</taxon>
        <taxon>Bivalvia</taxon>
        <taxon>Autobranchia</taxon>
        <taxon>Pteriomorphia</taxon>
        <taxon>Mytilida</taxon>
        <taxon>Mytiloidea</taxon>
        <taxon>Mytilidae</taxon>
        <taxon>Mytilinae</taxon>
        <taxon>Mytilus</taxon>
    </lineage>
</organism>
<evidence type="ECO:0000256" key="3">
    <source>
        <dbReference type="SAM" id="SignalP"/>
    </source>
</evidence>
<dbReference type="OrthoDB" id="6138210at2759"/>
<accession>A0A6J7ZUZ5</accession>
<protein>
    <recommendedName>
        <fullName evidence="6">WSC domain-containing protein</fullName>
    </recommendedName>
</protein>
<keyword evidence="3" id="KW-0732">Signal</keyword>
<reference evidence="4 5" key="1">
    <citation type="submission" date="2020-06" db="EMBL/GenBank/DDBJ databases">
        <authorList>
            <person name="Li R."/>
            <person name="Bekaert M."/>
        </authorList>
    </citation>
    <scope>NUCLEOTIDE SEQUENCE [LARGE SCALE GENOMIC DNA]</scope>
    <source>
        <strain evidence="5">wild</strain>
    </source>
</reference>
<evidence type="ECO:0000313" key="5">
    <source>
        <dbReference type="Proteomes" id="UP000507470"/>
    </source>
</evidence>
<evidence type="ECO:0008006" key="6">
    <source>
        <dbReference type="Google" id="ProtNLM"/>
    </source>
</evidence>
<keyword evidence="2" id="KW-0472">Membrane</keyword>
<sequence>MLTLFKLIFSTTICSFRLSSSIELRQFSGTWFEAVKHCKSNGSRIASIADIHGVGHGKIPCRSGELQNTQYWIGNYYKLSNKVSVEGCYRNEINDNPGLQAGHQSLHDCYGLCTSKVKAVGTFTYKNVGAGVNCFCKSYTNGLDIGGKNLSECLTFDNIKWWTYKRLQKAGQTQENLRFVCTNNTDEKIPSMPGTFNFILNAANATESDKRKPVCKAIACLGNFTFETIVTNCTSNMSGVICLNGIDPHLSTKRTLLSTSFSSIDVSINRSKLPGNNSSHTTTSKMTSDSNSQGRETYASSGSNLPTDAITQVDTSSHKQNTKTYNPTPGAQSYVTCSMTYRSIVITSPTTDPNIRDIFQSTSTKMYGPSLKPTSTIGLLVGLLATAFVIIIIAVVVLLVICRLKRKGPFKNIRFGDDSQITEFHCPNYHDVDIASNKEPHIVNNSTYEMQAAIENVNEFSLLDQDLNNHNNVPNSEYAVVIKNRQMIGNTTNQQQSHDEGNLDVIENEYDGLNHNRPDRFTKRNNTNNIYDTALGFRDESDSTYVTASHVHVVDKDENCVYDHM</sequence>
<keyword evidence="2" id="KW-1133">Transmembrane helix</keyword>
<feature type="transmembrane region" description="Helical" evidence="2">
    <location>
        <begin position="377"/>
        <end position="401"/>
    </location>
</feature>
<dbReference type="Proteomes" id="UP000507470">
    <property type="component" value="Unassembled WGS sequence"/>
</dbReference>
<feature type="region of interest" description="Disordered" evidence="1">
    <location>
        <begin position="269"/>
        <end position="306"/>
    </location>
</feature>
<feature type="chain" id="PRO_5027010691" description="WSC domain-containing protein" evidence="3">
    <location>
        <begin position="22"/>
        <end position="565"/>
    </location>
</feature>
<evidence type="ECO:0000256" key="2">
    <source>
        <dbReference type="SAM" id="Phobius"/>
    </source>
</evidence>
<keyword evidence="5" id="KW-1185">Reference proteome</keyword>
<feature type="signal peptide" evidence="3">
    <location>
        <begin position="1"/>
        <end position="21"/>
    </location>
</feature>
<name>A0A6J7ZUZ5_MYTCO</name>
<dbReference type="EMBL" id="CACVKT020000140">
    <property type="protein sequence ID" value="CAC5356313.1"/>
    <property type="molecule type" value="Genomic_DNA"/>
</dbReference>